<keyword evidence="2" id="KW-1185">Reference proteome</keyword>
<dbReference type="AlphaFoldDB" id="A0A8J2K3L2"/>
<protein>
    <submittedName>
        <fullName evidence="1">Uncharacterized protein</fullName>
    </submittedName>
</protein>
<evidence type="ECO:0000313" key="2">
    <source>
        <dbReference type="Proteomes" id="UP000708208"/>
    </source>
</evidence>
<dbReference type="EMBL" id="CAJVCH010234212">
    <property type="protein sequence ID" value="CAG7732578.1"/>
    <property type="molecule type" value="Genomic_DNA"/>
</dbReference>
<accession>A0A8J2K3L2</accession>
<organism evidence="1 2">
    <name type="scientific">Allacma fusca</name>
    <dbReference type="NCBI Taxonomy" id="39272"/>
    <lineage>
        <taxon>Eukaryota</taxon>
        <taxon>Metazoa</taxon>
        <taxon>Ecdysozoa</taxon>
        <taxon>Arthropoda</taxon>
        <taxon>Hexapoda</taxon>
        <taxon>Collembola</taxon>
        <taxon>Symphypleona</taxon>
        <taxon>Sminthuridae</taxon>
        <taxon>Allacma</taxon>
    </lineage>
</organism>
<comment type="caution">
    <text evidence="1">The sequence shown here is derived from an EMBL/GenBank/DDBJ whole genome shotgun (WGS) entry which is preliminary data.</text>
</comment>
<gene>
    <name evidence="1" type="ORF">AFUS01_LOCUS21087</name>
</gene>
<sequence length="44" mass="5154">VWIASSLQNVKTVEDNNRITNETSPYELNSDNSRIFIKSLQWNQ</sequence>
<feature type="non-terminal residue" evidence="1">
    <location>
        <position position="1"/>
    </location>
</feature>
<evidence type="ECO:0000313" key="1">
    <source>
        <dbReference type="EMBL" id="CAG7732578.1"/>
    </source>
</evidence>
<proteinExistence type="predicted"/>
<dbReference type="Proteomes" id="UP000708208">
    <property type="component" value="Unassembled WGS sequence"/>
</dbReference>
<name>A0A8J2K3L2_9HEXA</name>
<reference evidence="1" key="1">
    <citation type="submission" date="2021-06" db="EMBL/GenBank/DDBJ databases">
        <authorList>
            <person name="Hodson N. C."/>
            <person name="Mongue J. A."/>
            <person name="Jaron S. K."/>
        </authorList>
    </citation>
    <scope>NUCLEOTIDE SEQUENCE</scope>
</reference>